<dbReference type="CDD" id="cd00037">
    <property type="entry name" value="CLECT"/>
    <property type="match status" value="1"/>
</dbReference>
<dbReference type="PROSITE" id="PS00615">
    <property type="entry name" value="C_TYPE_LECTIN_1"/>
    <property type="match status" value="1"/>
</dbReference>
<dbReference type="Proteomes" id="UP000694620">
    <property type="component" value="Chromosome 8"/>
</dbReference>
<evidence type="ECO:0000313" key="3">
    <source>
        <dbReference type="Ensembl" id="ENSECRP00000010511.1"/>
    </source>
</evidence>
<dbReference type="InterPro" id="IPR016186">
    <property type="entry name" value="C-type_lectin-like/link_sf"/>
</dbReference>
<dbReference type="SUPFAM" id="SSF56436">
    <property type="entry name" value="C-type lectin-like"/>
    <property type="match status" value="1"/>
</dbReference>
<evidence type="ECO:0000313" key="4">
    <source>
        <dbReference type="Proteomes" id="UP000694620"/>
    </source>
</evidence>
<sequence length="158" mass="18415">MTIVSRLVFPPFHSLCQFRQIVSIFMLHGAPLPETEVYGNLTYRLVKKKISWYDVFRECRRQGDDLASIHTESEHLFLKQLVKKDGFPLWIGLSNQGASENLFEWSDGTDFNYKPWEFENSNTTGNCVYLDTKGFWKRQNCNSILDGAICYRTSREGE</sequence>
<dbReference type="InterPro" id="IPR050111">
    <property type="entry name" value="C-type_lectin/snaclec_domain"/>
</dbReference>
<dbReference type="Gene3D" id="3.10.100.10">
    <property type="entry name" value="Mannose-Binding Protein A, subunit A"/>
    <property type="match status" value="1"/>
</dbReference>
<protein>
    <recommendedName>
        <fullName evidence="2">C-type lectin domain-containing protein</fullName>
    </recommendedName>
</protein>
<dbReference type="SMART" id="SM00034">
    <property type="entry name" value="CLECT"/>
    <property type="match status" value="1"/>
</dbReference>
<evidence type="ECO:0000256" key="1">
    <source>
        <dbReference type="ARBA" id="ARBA00023157"/>
    </source>
</evidence>
<dbReference type="InterPro" id="IPR016187">
    <property type="entry name" value="CTDL_fold"/>
</dbReference>
<reference evidence="3" key="3">
    <citation type="submission" date="2025-09" db="UniProtKB">
        <authorList>
            <consortium name="Ensembl"/>
        </authorList>
    </citation>
    <scope>IDENTIFICATION</scope>
</reference>
<keyword evidence="1" id="KW-1015">Disulfide bond</keyword>
<name>A0A8C4S2S2_ERPCA</name>
<dbReference type="PROSITE" id="PS50041">
    <property type="entry name" value="C_TYPE_LECTIN_2"/>
    <property type="match status" value="1"/>
</dbReference>
<dbReference type="FunFam" id="3.10.100.10:FF:000051">
    <property type="entry name" value="Lymphocyte antigen 75 variant"/>
    <property type="match status" value="1"/>
</dbReference>
<evidence type="ECO:0000259" key="2">
    <source>
        <dbReference type="PROSITE" id="PS50041"/>
    </source>
</evidence>
<dbReference type="AlphaFoldDB" id="A0A8C4S2S2"/>
<feature type="domain" description="C-type lectin" evidence="2">
    <location>
        <begin position="38"/>
        <end position="142"/>
    </location>
</feature>
<dbReference type="InterPro" id="IPR001304">
    <property type="entry name" value="C-type_lectin-like"/>
</dbReference>
<dbReference type="Pfam" id="PF00059">
    <property type="entry name" value="Lectin_C"/>
    <property type="match status" value="1"/>
</dbReference>
<dbReference type="InterPro" id="IPR018378">
    <property type="entry name" value="C-type_lectin_CS"/>
</dbReference>
<proteinExistence type="predicted"/>
<organism evidence="3 4">
    <name type="scientific">Erpetoichthys calabaricus</name>
    <name type="common">Rope fish</name>
    <name type="synonym">Calamoichthys calabaricus</name>
    <dbReference type="NCBI Taxonomy" id="27687"/>
    <lineage>
        <taxon>Eukaryota</taxon>
        <taxon>Metazoa</taxon>
        <taxon>Chordata</taxon>
        <taxon>Craniata</taxon>
        <taxon>Vertebrata</taxon>
        <taxon>Euteleostomi</taxon>
        <taxon>Actinopterygii</taxon>
        <taxon>Polypteriformes</taxon>
        <taxon>Polypteridae</taxon>
        <taxon>Erpetoichthys</taxon>
    </lineage>
</organism>
<keyword evidence="4" id="KW-1185">Reference proteome</keyword>
<dbReference type="GeneTree" id="ENSGT01150000286973"/>
<dbReference type="PANTHER" id="PTHR22803">
    <property type="entry name" value="MANNOSE, PHOSPHOLIPASE, LECTIN RECEPTOR RELATED"/>
    <property type="match status" value="1"/>
</dbReference>
<accession>A0A8C4S2S2</accession>
<reference evidence="3" key="1">
    <citation type="submission" date="2021-06" db="EMBL/GenBank/DDBJ databases">
        <authorList>
            <consortium name="Wellcome Sanger Institute Data Sharing"/>
        </authorList>
    </citation>
    <scope>NUCLEOTIDE SEQUENCE [LARGE SCALE GENOMIC DNA]</scope>
</reference>
<reference evidence="3" key="2">
    <citation type="submission" date="2025-08" db="UniProtKB">
        <authorList>
            <consortium name="Ensembl"/>
        </authorList>
    </citation>
    <scope>IDENTIFICATION</scope>
</reference>
<dbReference type="Ensembl" id="ENSECRT00000010687.1">
    <property type="protein sequence ID" value="ENSECRP00000010511.1"/>
    <property type="gene ID" value="ENSECRG00000006998.1"/>
</dbReference>